<protein>
    <submittedName>
        <fullName evidence="2">Uncharacterized protein</fullName>
    </submittedName>
</protein>
<dbReference type="AlphaFoldDB" id="A0A194R3E3"/>
<reference evidence="2 3" key="1">
    <citation type="journal article" date="2015" name="Nat. Commun.">
        <title>Outbred genome sequencing and CRISPR/Cas9 gene editing in butterflies.</title>
        <authorList>
            <person name="Li X."/>
            <person name="Fan D."/>
            <person name="Zhang W."/>
            <person name="Liu G."/>
            <person name="Zhang L."/>
            <person name="Zhao L."/>
            <person name="Fang X."/>
            <person name="Chen L."/>
            <person name="Dong Y."/>
            <person name="Chen Y."/>
            <person name="Ding Y."/>
            <person name="Zhao R."/>
            <person name="Feng M."/>
            <person name="Zhu Y."/>
            <person name="Feng Y."/>
            <person name="Jiang X."/>
            <person name="Zhu D."/>
            <person name="Xiang H."/>
            <person name="Feng X."/>
            <person name="Li S."/>
            <person name="Wang J."/>
            <person name="Zhang G."/>
            <person name="Kronforst M.R."/>
            <person name="Wang W."/>
        </authorList>
    </citation>
    <scope>NUCLEOTIDE SEQUENCE [LARGE SCALE GENOMIC DNA]</scope>
    <source>
        <strain evidence="2">Ya'a_city_454_Pm</strain>
        <tissue evidence="2">Whole body</tissue>
    </source>
</reference>
<accession>A0A194R3E3</accession>
<dbReference type="EMBL" id="KQ460953">
    <property type="protein sequence ID" value="KPJ10361.1"/>
    <property type="molecule type" value="Genomic_DNA"/>
</dbReference>
<dbReference type="Proteomes" id="UP000053240">
    <property type="component" value="Unassembled WGS sequence"/>
</dbReference>
<feature type="region of interest" description="Disordered" evidence="1">
    <location>
        <begin position="36"/>
        <end position="63"/>
    </location>
</feature>
<evidence type="ECO:0000313" key="3">
    <source>
        <dbReference type="Proteomes" id="UP000053240"/>
    </source>
</evidence>
<keyword evidence="3" id="KW-1185">Reference proteome</keyword>
<sequence>MLHRTPTKWRPSSTQKVAEIAAPVRRNILTPQYKEIETDSEPECHTHPTHTSPPKREINTDTHNNTRLREARSAYLQAMTHLHNSRNLKREIKDGIESALNRLFKILREIESSEPI</sequence>
<gene>
    <name evidence="2" type="ORF">RR48_09021</name>
</gene>
<proteinExistence type="predicted"/>
<dbReference type="InParanoid" id="A0A194R3E3"/>
<evidence type="ECO:0000256" key="1">
    <source>
        <dbReference type="SAM" id="MobiDB-lite"/>
    </source>
</evidence>
<organism evidence="2 3">
    <name type="scientific">Papilio machaon</name>
    <name type="common">Old World swallowtail butterfly</name>
    <dbReference type="NCBI Taxonomy" id="76193"/>
    <lineage>
        <taxon>Eukaryota</taxon>
        <taxon>Metazoa</taxon>
        <taxon>Ecdysozoa</taxon>
        <taxon>Arthropoda</taxon>
        <taxon>Hexapoda</taxon>
        <taxon>Insecta</taxon>
        <taxon>Pterygota</taxon>
        <taxon>Neoptera</taxon>
        <taxon>Endopterygota</taxon>
        <taxon>Lepidoptera</taxon>
        <taxon>Glossata</taxon>
        <taxon>Ditrysia</taxon>
        <taxon>Papilionoidea</taxon>
        <taxon>Papilionidae</taxon>
        <taxon>Papilioninae</taxon>
        <taxon>Papilio</taxon>
    </lineage>
</organism>
<name>A0A194R3E3_PAPMA</name>
<evidence type="ECO:0000313" key="2">
    <source>
        <dbReference type="EMBL" id="KPJ10361.1"/>
    </source>
</evidence>
<feature type="compositionally biased region" description="Basic and acidic residues" evidence="1">
    <location>
        <begin position="36"/>
        <end position="46"/>
    </location>
</feature>